<gene>
    <name evidence="2" type="ORF">THAOC_04233</name>
</gene>
<dbReference type="EMBL" id="AGNL01003947">
    <property type="protein sequence ID" value="EJK74111.1"/>
    <property type="molecule type" value="Genomic_DNA"/>
</dbReference>
<accession>K0TJM9</accession>
<evidence type="ECO:0000313" key="3">
    <source>
        <dbReference type="Proteomes" id="UP000266841"/>
    </source>
</evidence>
<evidence type="ECO:0000313" key="2">
    <source>
        <dbReference type="EMBL" id="EJK74111.1"/>
    </source>
</evidence>
<protein>
    <submittedName>
        <fullName evidence="2">Uncharacterized protein</fullName>
    </submittedName>
</protein>
<comment type="caution">
    <text evidence="2">The sequence shown here is derived from an EMBL/GenBank/DDBJ whole genome shotgun (WGS) entry which is preliminary data.</text>
</comment>
<organism evidence="2 3">
    <name type="scientific">Thalassiosira oceanica</name>
    <name type="common">Marine diatom</name>
    <dbReference type="NCBI Taxonomy" id="159749"/>
    <lineage>
        <taxon>Eukaryota</taxon>
        <taxon>Sar</taxon>
        <taxon>Stramenopiles</taxon>
        <taxon>Ochrophyta</taxon>
        <taxon>Bacillariophyta</taxon>
        <taxon>Coscinodiscophyceae</taxon>
        <taxon>Thalassiosirophycidae</taxon>
        <taxon>Thalassiosirales</taxon>
        <taxon>Thalassiosiraceae</taxon>
        <taxon>Thalassiosira</taxon>
    </lineage>
</organism>
<reference evidence="2 3" key="1">
    <citation type="journal article" date="2012" name="Genome Biol.">
        <title>Genome and low-iron response of an oceanic diatom adapted to chronic iron limitation.</title>
        <authorList>
            <person name="Lommer M."/>
            <person name="Specht M."/>
            <person name="Roy A.S."/>
            <person name="Kraemer L."/>
            <person name="Andreson R."/>
            <person name="Gutowska M.A."/>
            <person name="Wolf J."/>
            <person name="Bergner S.V."/>
            <person name="Schilhabel M.B."/>
            <person name="Klostermeier U.C."/>
            <person name="Beiko R.G."/>
            <person name="Rosenstiel P."/>
            <person name="Hippler M."/>
            <person name="Laroche J."/>
        </authorList>
    </citation>
    <scope>NUCLEOTIDE SEQUENCE [LARGE SCALE GENOMIC DNA]</scope>
    <source>
        <strain evidence="2 3">CCMP1005</strain>
    </source>
</reference>
<sequence length="209" mass="23129">MRNGGRVELKVDRPVAGLLLAMDMPAKIILELGIRQRAVDAQRRDEDEAQVEAVSDEQASSGDSCHNFKAARSSDSSSDEDVDNDVGSPFTESPKSRRLATKSRKMTLPMSLPNQGEFEFDATVDNTTGSGKATATPPYSRGLDFEAKREQLKRKHLQHDSAYPGMKIAKLKRSPSSRNRFTPQMDCELRGYMTNRRGQLASHKGGVFP</sequence>
<dbReference type="AlphaFoldDB" id="K0TJM9"/>
<evidence type="ECO:0000256" key="1">
    <source>
        <dbReference type="SAM" id="MobiDB-lite"/>
    </source>
</evidence>
<keyword evidence="3" id="KW-1185">Reference proteome</keyword>
<proteinExistence type="predicted"/>
<feature type="region of interest" description="Disordered" evidence="1">
    <location>
        <begin position="39"/>
        <end position="113"/>
    </location>
</feature>
<dbReference type="Proteomes" id="UP000266841">
    <property type="component" value="Unassembled WGS sequence"/>
</dbReference>
<name>K0TJM9_THAOC</name>
<feature type="compositionally biased region" description="Basic residues" evidence="1">
    <location>
        <begin position="96"/>
        <end position="105"/>
    </location>
</feature>